<feature type="non-terminal residue" evidence="1">
    <location>
        <position position="43"/>
    </location>
</feature>
<evidence type="ECO:0000313" key="2">
    <source>
        <dbReference type="Proteomes" id="UP000265520"/>
    </source>
</evidence>
<name>A0A392TF46_9FABA</name>
<keyword evidence="2" id="KW-1185">Reference proteome</keyword>
<accession>A0A392TF46</accession>
<comment type="caution">
    <text evidence="1">The sequence shown here is derived from an EMBL/GenBank/DDBJ whole genome shotgun (WGS) entry which is preliminary data.</text>
</comment>
<dbReference type="AlphaFoldDB" id="A0A392TF46"/>
<sequence>MKGCVFIPIYSPSKALRDHCEMVRPIALSPLIRIQRFGSNVIL</sequence>
<proteinExistence type="predicted"/>
<dbReference type="EMBL" id="LXQA010569356">
    <property type="protein sequence ID" value="MCI59751.1"/>
    <property type="molecule type" value="Genomic_DNA"/>
</dbReference>
<protein>
    <submittedName>
        <fullName evidence="1">Uncharacterized protein</fullName>
    </submittedName>
</protein>
<reference evidence="1 2" key="1">
    <citation type="journal article" date="2018" name="Front. Plant Sci.">
        <title>Red Clover (Trifolium pratense) and Zigzag Clover (T. medium) - A Picture of Genomic Similarities and Differences.</title>
        <authorList>
            <person name="Dluhosova J."/>
            <person name="Istvanek J."/>
            <person name="Nedelnik J."/>
            <person name="Repkova J."/>
        </authorList>
    </citation>
    <scope>NUCLEOTIDE SEQUENCE [LARGE SCALE GENOMIC DNA]</scope>
    <source>
        <strain evidence="2">cv. 10/8</strain>
        <tissue evidence="1">Leaf</tissue>
    </source>
</reference>
<dbReference type="Proteomes" id="UP000265520">
    <property type="component" value="Unassembled WGS sequence"/>
</dbReference>
<organism evidence="1 2">
    <name type="scientific">Trifolium medium</name>
    <dbReference type="NCBI Taxonomy" id="97028"/>
    <lineage>
        <taxon>Eukaryota</taxon>
        <taxon>Viridiplantae</taxon>
        <taxon>Streptophyta</taxon>
        <taxon>Embryophyta</taxon>
        <taxon>Tracheophyta</taxon>
        <taxon>Spermatophyta</taxon>
        <taxon>Magnoliopsida</taxon>
        <taxon>eudicotyledons</taxon>
        <taxon>Gunneridae</taxon>
        <taxon>Pentapetalae</taxon>
        <taxon>rosids</taxon>
        <taxon>fabids</taxon>
        <taxon>Fabales</taxon>
        <taxon>Fabaceae</taxon>
        <taxon>Papilionoideae</taxon>
        <taxon>50 kb inversion clade</taxon>
        <taxon>NPAAA clade</taxon>
        <taxon>Hologalegina</taxon>
        <taxon>IRL clade</taxon>
        <taxon>Trifolieae</taxon>
        <taxon>Trifolium</taxon>
    </lineage>
</organism>
<evidence type="ECO:0000313" key="1">
    <source>
        <dbReference type="EMBL" id="MCI59751.1"/>
    </source>
</evidence>